<sequence length="60" mass="6365">MSDPTFFPTLITGLLLLGVVALAVRHLWKTRKQGGCTGCSGNCSGCCHCHEGHSQSHSHS</sequence>
<dbReference type="EMBL" id="DXDX01000186">
    <property type="protein sequence ID" value="HIY22254.1"/>
    <property type="molecule type" value="Genomic_DNA"/>
</dbReference>
<reference evidence="2" key="1">
    <citation type="journal article" date="2021" name="PeerJ">
        <title>Extensive microbial diversity within the chicken gut microbiome revealed by metagenomics and culture.</title>
        <authorList>
            <person name="Gilroy R."/>
            <person name="Ravi A."/>
            <person name="Getino M."/>
            <person name="Pursley I."/>
            <person name="Horton D.L."/>
            <person name="Alikhan N.F."/>
            <person name="Baker D."/>
            <person name="Gharbi K."/>
            <person name="Hall N."/>
            <person name="Watson M."/>
            <person name="Adriaenssens E.M."/>
            <person name="Foster-Nyarko E."/>
            <person name="Jarju S."/>
            <person name="Secka A."/>
            <person name="Antonio M."/>
            <person name="Oren A."/>
            <person name="Chaudhuri R.R."/>
            <person name="La Ragione R."/>
            <person name="Hildebrand F."/>
            <person name="Pallen M.J."/>
        </authorList>
    </citation>
    <scope>NUCLEOTIDE SEQUENCE</scope>
    <source>
        <strain evidence="2">ChiBcec16_6824</strain>
    </source>
</reference>
<reference evidence="2" key="2">
    <citation type="submission" date="2021-04" db="EMBL/GenBank/DDBJ databases">
        <authorList>
            <person name="Gilroy R."/>
        </authorList>
    </citation>
    <scope>NUCLEOTIDE SEQUENCE</scope>
    <source>
        <strain evidence="2">ChiBcec16_6824</strain>
    </source>
</reference>
<dbReference type="Proteomes" id="UP000823868">
    <property type="component" value="Unassembled WGS sequence"/>
</dbReference>
<keyword evidence="1" id="KW-1133">Transmembrane helix</keyword>
<evidence type="ECO:0000313" key="2">
    <source>
        <dbReference type="EMBL" id="HIY22254.1"/>
    </source>
</evidence>
<gene>
    <name evidence="2" type="ORF">H9841_10210</name>
</gene>
<accession>A0A9D1YA17</accession>
<keyword evidence="1" id="KW-0472">Membrane</keyword>
<name>A0A9D1YA17_9FIRM</name>
<dbReference type="AlphaFoldDB" id="A0A9D1YA17"/>
<dbReference type="Pfam" id="PF12669">
    <property type="entry name" value="FeoB_associated"/>
    <property type="match status" value="1"/>
</dbReference>
<protein>
    <submittedName>
        <fullName evidence="2">FeoB-associated Cys-rich membrane protein</fullName>
    </submittedName>
</protein>
<feature type="transmembrane region" description="Helical" evidence="1">
    <location>
        <begin position="6"/>
        <end position="24"/>
    </location>
</feature>
<evidence type="ECO:0000256" key="1">
    <source>
        <dbReference type="SAM" id="Phobius"/>
    </source>
</evidence>
<organism evidence="2 3">
    <name type="scientific">Candidatus Flavonifractor merdigallinarum</name>
    <dbReference type="NCBI Taxonomy" id="2838589"/>
    <lineage>
        <taxon>Bacteria</taxon>
        <taxon>Bacillati</taxon>
        <taxon>Bacillota</taxon>
        <taxon>Clostridia</taxon>
        <taxon>Eubacteriales</taxon>
        <taxon>Oscillospiraceae</taxon>
        <taxon>Flavonifractor</taxon>
    </lineage>
</organism>
<evidence type="ECO:0000313" key="3">
    <source>
        <dbReference type="Proteomes" id="UP000823868"/>
    </source>
</evidence>
<keyword evidence="1" id="KW-0812">Transmembrane</keyword>
<comment type="caution">
    <text evidence="2">The sequence shown here is derived from an EMBL/GenBank/DDBJ whole genome shotgun (WGS) entry which is preliminary data.</text>
</comment>
<proteinExistence type="predicted"/>